<reference evidence="1 2" key="1">
    <citation type="submission" date="2014-07" db="EMBL/GenBank/DDBJ databases">
        <title>Methanogenic archaea and the global carbon cycle.</title>
        <authorList>
            <person name="Henriksen J.R."/>
            <person name="Luke J."/>
            <person name="Reinhart S."/>
            <person name="Benedict M.N."/>
            <person name="Youngblut N.D."/>
            <person name="Metcalf M.E."/>
            <person name="Whitaker R.J."/>
            <person name="Metcalf W.W."/>
        </authorList>
    </citation>
    <scope>NUCLEOTIDE SEQUENCE [LARGE SCALE GENOMIC DNA]</scope>
    <source>
        <strain evidence="1 2">HB-1</strain>
    </source>
</reference>
<dbReference type="STRING" id="1434110.MSHOH_1478"/>
<sequence length="155" mass="17491">MSEFDTRRVDALAAAEIGEYPAVKAPADPIFVDIEDPANLESLFYKLDVLKYALIVECKEIDHLITVLQKERAEKEAEYAPEIEEVEKKIMAEILKHGESFKCSYGSAAFRKAYERASWDDKKLQGFAILHPEILECRKVSVVEASVQIKVGGKK</sequence>
<dbReference type="OrthoDB" id="386381at2157"/>
<evidence type="ECO:0000313" key="1">
    <source>
        <dbReference type="EMBL" id="AKB77961.1"/>
    </source>
</evidence>
<protein>
    <submittedName>
        <fullName evidence="1">Uncharacterized protein</fullName>
    </submittedName>
</protein>
<dbReference type="AlphaFoldDB" id="A0A0E3SAY0"/>
<proteinExistence type="predicted"/>
<keyword evidence="2" id="KW-1185">Reference proteome</keyword>
<organism evidence="1 2">
    <name type="scientific">Methanosarcina horonobensis HB-1 = JCM 15518</name>
    <dbReference type="NCBI Taxonomy" id="1434110"/>
    <lineage>
        <taxon>Archaea</taxon>
        <taxon>Methanobacteriati</taxon>
        <taxon>Methanobacteriota</taxon>
        <taxon>Stenosarchaea group</taxon>
        <taxon>Methanomicrobia</taxon>
        <taxon>Methanosarcinales</taxon>
        <taxon>Methanosarcinaceae</taxon>
        <taxon>Methanosarcina</taxon>
    </lineage>
</organism>
<evidence type="ECO:0000313" key="2">
    <source>
        <dbReference type="Proteomes" id="UP000033101"/>
    </source>
</evidence>
<dbReference type="EMBL" id="CP009516">
    <property type="protein sequence ID" value="AKB77961.1"/>
    <property type="molecule type" value="Genomic_DNA"/>
</dbReference>
<dbReference type="RefSeq" id="WP_048138714.1">
    <property type="nucleotide sequence ID" value="NZ_CP009516.1"/>
</dbReference>
<dbReference type="GeneID" id="24830681"/>
<name>A0A0E3SAY0_9EURY</name>
<gene>
    <name evidence="1" type="ORF">MSHOH_1478</name>
</gene>
<dbReference type="HOGENOM" id="CLU_1691553_0_0_2"/>
<dbReference type="Proteomes" id="UP000033101">
    <property type="component" value="Chromosome"/>
</dbReference>
<dbReference type="PATRIC" id="fig|1434110.4.peg.1843"/>
<accession>A0A0E3SAY0</accession>
<dbReference type="KEGG" id="mhor:MSHOH_1478"/>